<dbReference type="SUPFAM" id="SSF103473">
    <property type="entry name" value="MFS general substrate transporter"/>
    <property type="match status" value="1"/>
</dbReference>
<feature type="transmembrane region" description="Helical" evidence="6">
    <location>
        <begin position="241"/>
        <end position="259"/>
    </location>
</feature>
<feature type="compositionally biased region" description="Basic and acidic residues" evidence="5">
    <location>
        <begin position="34"/>
        <end position="47"/>
    </location>
</feature>
<dbReference type="InterPro" id="IPR036259">
    <property type="entry name" value="MFS_trans_sf"/>
</dbReference>
<keyword evidence="2 6" id="KW-0812">Transmembrane</keyword>
<feature type="transmembrane region" description="Helical" evidence="6">
    <location>
        <begin position="81"/>
        <end position="107"/>
    </location>
</feature>
<dbReference type="InterPro" id="IPR011701">
    <property type="entry name" value="MFS"/>
</dbReference>
<evidence type="ECO:0000313" key="8">
    <source>
        <dbReference type="EMBL" id="TFK98761.1"/>
    </source>
</evidence>
<feature type="transmembrane region" description="Helical" evidence="6">
    <location>
        <begin position="552"/>
        <end position="569"/>
    </location>
</feature>
<dbReference type="Gene3D" id="1.20.1250.20">
    <property type="entry name" value="MFS general substrate transporter like domains"/>
    <property type="match status" value="2"/>
</dbReference>
<feature type="transmembrane region" description="Helical" evidence="6">
    <location>
        <begin position="279"/>
        <end position="300"/>
    </location>
</feature>
<feature type="transmembrane region" description="Helical" evidence="6">
    <location>
        <begin position="206"/>
        <end position="229"/>
    </location>
</feature>
<gene>
    <name evidence="8" type="ORF">BDV98DRAFT_572184</name>
</gene>
<name>A0A5C3QAG6_9AGAR</name>
<evidence type="ECO:0000256" key="6">
    <source>
        <dbReference type="SAM" id="Phobius"/>
    </source>
</evidence>
<feature type="transmembrane region" description="Helical" evidence="6">
    <location>
        <begin position="448"/>
        <end position="469"/>
    </location>
</feature>
<dbReference type="GO" id="GO:0022857">
    <property type="term" value="F:transmembrane transporter activity"/>
    <property type="evidence" value="ECO:0007669"/>
    <property type="project" value="InterPro"/>
</dbReference>
<feature type="transmembrane region" description="Helical" evidence="6">
    <location>
        <begin position="174"/>
        <end position="199"/>
    </location>
</feature>
<feature type="transmembrane region" description="Helical" evidence="6">
    <location>
        <begin position="390"/>
        <end position="409"/>
    </location>
</feature>
<dbReference type="PROSITE" id="PS50850">
    <property type="entry name" value="MFS"/>
    <property type="match status" value="1"/>
</dbReference>
<dbReference type="GO" id="GO:0005886">
    <property type="term" value="C:plasma membrane"/>
    <property type="evidence" value="ECO:0007669"/>
    <property type="project" value="TreeGrafter"/>
</dbReference>
<evidence type="ECO:0000256" key="2">
    <source>
        <dbReference type="ARBA" id="ARBA00022692"/>
    </source>
</evidence>
<evidence type="ECO:0000259" key="7">
    <source>
        <dbReference type="PROSITE" id="PS50850"/>
    </source>
</evidence>
<dbReference type="OrthoDB" id="10021397at2759"/>
<comment type="subcellular location">
    <subcellularLocation>
        <location evidence="1">Membrane</location>
        <topology evidence="1">Multi-pass membrane protein</topology>
    </subcellularLocation>
</comment>
<feature type="domain" description="Major facilitator superfamily (MFS) profile" evidence="7">
    <location>
        <begin position="84"/>
        <end position="574"/>
    </location>
</feature>
<feature type="transmembrane region" description="Helical" evidence="6">
    <location>
        <begin position="312"/>
        <end position="329"/>
    </location>
</feature>
<dbReference type="Proteomes" id="UP000305067">
    <property type="component" value="Unassembled WGS sequence"/>
</dbReference>
<dbReference type="EMBL" id="ML178837">
    <property type="protein sequence ID" value="TFK98761.1"/>
    <property type="molecule type" value="Genomic_DNA"/>
</dbReference>
<organism evidence="8 9">
    <name type="scientific">Pterulicium gracile</name>
    <dbReference type="NCBI Taxonomy" id="1884261"/>
    <lineage>
        <taxon>Eukaryota</taxon>
        <taxon>Fungi</taxon>
        <taxon>Dikarya</taxon>
        <taxon>Basidiomycota</taxon>
        <taxon>Agaricomycotina</taxon>
        <taxon>Agaricomycetes</taxon>
        <taxon>Agaricomycetidae</taxon>
        <taxon>Agaricales</taxon>
        <taxon>Pleurotineae</taxon>
        <taxon>Pterulaceae</taxon>
        <taxon>Pterulicium</taxon>
    </lineage>
</organism>
<feature type="transmembrane region" description="Helical" evidence="6">
    <location>
        <begin position="476"/>
        <end position="500"/>
    </location>
</feature>
<evidence type="ECO:0000256" key="3">
    <source>
        <dbReference type="ARBA" id="ARBA00022989"/>
    </source>
</evidence>
<protein>
    <submittedName>
        <fullName evidence="8">MFS transporter</fullName>
    </submittedName>
</protein>
<dbReference type="Pfam" id="PF07690">
    <property type="entry name" value="MFS_1"/>
    <property type="match status" value="1"/>
</dbReference>
<accession>A0A5C3QAG6</accession>
<dbReference type="AlphaFoldDB" id="A0A5C3QAG6"/>
<dbReference type="InterPro" id="IPR020846">
    <property type="entry name" value="MFS_dom"/>
</dbReference>
<dbReference type="PANTHER" id="PTHR23501:SF198">
    <property type="entry name" value="AZOLE RESISTANCE PROTEIN 1-RELATED"/>
    <property type="match status" value="1"/>
</dbReference>
<dbReference type="FunFam" id="1.20.1720.10:FF:000012">
    <property type="entry name" value="MFS toxin efflux pump (AflT)"/>
    <property type="match status" value="1"/>
</dbReference>
<feature type="region of interest" description="Disordered" evidence="5">
    <location>
        <begin position="1"/>
        <end position="69"/>
    </location>
</feature>
<evidence type="ECO:0000256" key="1">
    <source>
        <dbReference type="ARBA" id="ARBA00004141"/>
    </source>
</evidence>
<keyword evidence="3 6" id="KW-1133">Transmembrane helix</keyword>
<evidence type="ECO:0000313" key="9">
    <source>
        <dbReference type="Proteomes" id="UP000305067"/>
    </source>
</evidence>
<keyword evidence="9" id="KW-1185">Reference proteome</keyword>
<dbReference type="FunFam" id="1.20.1250.20:FF:000196">
    <property type="entry name" value="MFS toxin efflux pump (AflT)"/>
    <property type="match status" value="1"/>
</dbReference>
<reference evidence="8 9" key="1">
    <citation type="journal article" date="2019" name="Nat. Ecol. Evol.">
        <title>Megaphylogeny resolves global patterns of mushroom evolution.</title>
        <authorList>
            <person name="Varga T."/>
            <person name="Krizsan K."/>
            <person name="Foldi C."/>
            <person name="Dima B."/>
            <person name="Sanchez-Garcia M."/>
            <person name="Sanchez-Ramirez S."/>
            <person name="Szollosi G.J."/>
            <person name="Szarkandi J.G."/>
            <person name="Papp V."/>
            <person name="Albert L."/>
            <person name="Andreopoulos W."/>
            <person name="Angelini C."/>
            <person name="Antonin V."/>
            <person name="Barry K.W."/>
            <person name="Bougher N.L."/>
            <person name="Buchanan P."/>
            <person name="Buyck B."/>
            <person name="Bense V."/>
            <person name="Catcheside P."/>
            <person name="Chovatia M."/>
            <person name="Cooper J."/>
            <person name="Damon W."/>
            <person name="Desjardin D."/>
            <person name="Finy P."/>
            <person name="Geml J."/>
            <person name="Haridas S."/>
            <person name="Hughes K."/>
            <person name="Justo A."/>
            <person name="Karasinski D."/>
            <person name="Kautmanova I."/>
            <person name="Kiss B."/>
            <person name="Kocsube S."/>
            <person name="Kotiranta H."/>
            <person name="LaButti K.M."/>
            <person name="Lechner B.E."/>
            <person name="Liimatainen K."/>
            <person name="Lipzen A."/>
            <person name="Lukacs Z."/>
            <person name="Mihaltcheva S."/>
            <person name="Morgado L.N."/>
            <person name="Niskanen T."/>
            <person name="Noordeloos M.E."/>
            <person name="Ohm R.A."/>
            <person name="Ortiz-Santana B."/>
            <person name="Ovrebo C."/>
            <person name="Racz N."/>
            <person name="Riley R."/>
            <person name="Savchenko A."/>
            <person name="Shiryaev A."/>
            <person name="Soop K."/>
            <person name="Spirin V."/>
            <person name="Szebenyi C."/>
            <person name="Tomsovsky M."/>
            <person name="Tulloss R.E."/>
            <person name="Uehling J."/>
            <person name="Grigoriev I.V."/>
            <person name="Vagvolgyi C."/>
            <person name="Papp T."/>
            <person name="Martin F.M."/>
            <person name="Miettinen O."/>
            <person name="Hibbett D.S."/>
            <person name="Nagy L.G."/>
        </authorList>
    </citation>
    <scope>NUCLEOTIDE SEQUENCE [LARGE SCALE GENOMIC DNA]</scope>
    <source>
        <strain evidence="8 9">CBS 309.79</strain>
    </source>
</reference>
<evidence type="ECO:0000256" key="4">
    <source>
        <dbReference type="ARBA" id="ARBA00023136"/>
    </source>
</evidence>
<proteinExistence type="predicted"/>
<sequence length="585" mass="62455">MNQDSVHADSPMMSPDIDTPAGNKAFAQPGTNKPSEKPIDGQVKETEAGANTSSTSSEKEHDSPDADDDQMEVQYVGGAKLILITIGLCLALFTVALDNTIIATAIPTITTRFNSLNDVGWYGSSYLLTMTSLQPTFGKIYTNFDVKITWLIALVIFEVGSVICAAASNSAMLIIGRAIAGVGASAIFSGAMNIVAFSVPLAKRPIYLASLSSMFGISSVVGPLLGGAFTDNAKLTWRWCFWINLPIGAIAFLTVVFFFKPPRRPHLEQLTFKHKIAQIDGLGALFLIGGIVCLLLALQWGGTVHPWKSARIWGLFIGFAGLIAVFVVIQLKRGDLATIPPRLIMQRTVLVSALYTAFFSMAMYIHAFYLPFYFQAIKGTSAVGSGIHTIPYLASITVSSIIVGVLITFTGIYAPFLWVGAVIFTVGCGVITLLNVDSSTGEWLGYQLIAGLGGGSSVQIPFLAVQVVLPPKDVPVGTAITMFFNSLGGAITISIAQNIFTNSLMSEIPKRAPGIPPEVVLHAGATNLRSFVPPELLDGVRKAYAEALKKTFIPPVAFGGLTVFIGLFIERRRVRAGELLAAHSG</sequence>
<feature type="transmembrane region" description="Helical" evidence="6">
    <location>
        <begin position="416"/>
        <end position="436"/>
    </location>
</feature>
<dbReference type="PANTHER" id="PTHR23501">
    <property type="entry name" value="MAJOR FACILITATOR SUPERFAMILY"/>
    <property type="match status" value="1"/>
</dbReference>
<feature type="transmembrane region" description="Helical" evidence="6">
    <location>
        <begin position="349"/>
        <end position="370"/>
    </location>
</feature>
<feature type="transmembrane region" description="Helical" evidence="6">
    <location>
        <begin position="149"/>
        <end position="168"/>
    </location>
</feature>
<evidence type="ECO:0000256" key="5">
    <source>
        <dbReference type="SAM" id="MobiDB-lite"/>
    </source>
</evidence>
<dbReference type="STRING" id="1884261.A0A5C3QAG6"/>
<keyword evidence="4 6" id="KW-0472">Membrane</keyword>
<dbReference type="CDD" id="cd17502">
    <property type="entry name" value="MFS_Azr1_MDR_like"/>
    <property type="match status" value="1"/>
</dbReference>